<dbReference type="GO" id="GO:0003700">
    <property type="term" value="F:DNA-binding transcription factor activity"/>
    <property type="evidence" value="ECO:0007669"/>
    <property type="project" value="InterPro"/>
</dbReference>
<evidence type="ECO:0000256" key="1">
    <source>
        <dbReference type="ARBA" id="ARBA00009437"/>
    </source>
</evidence>
<evidence type="ECO:0000256" key="4">
    <source>
        <dbReference type="ARBA" id="ARBA00023163"/>
    </source>
</evidence>
<dbReference type="InterPro" id="IPR036388">
    <property type="entry name" value="WH-like_DNA-bd_sf"/>
</dbReference>
<dbReference type="GO" id="GO:0043565">
    <property type="term" value="F:sequence-specific DNA binding"/>
    <property type="evidence" value="ECO:0007669"/>
    <property type="project" value="TreeGrafter"/>
</dbReference>
<evidence type="ECO:0000313" key="6">
    <source>
        <dbReference type="EMBL" id="AZP12097.1"/>
    </source>
</evidence>
<keyword evidence="3" id="KW-0238">DNA-binding</keyword>
<comment type="similarity">
    <text evidence="1">Belongs to the LysR transcriptional regulatory family.</text>
</comment>
<dbReference type="EMBL" id="CP034464">
    <property type="protein sequence ID" value="AZP12097.1"/>
    <property type="molecule type" value="Genomic_DNA"/>
</dbReference>
<dbReference type="Pfam" id="PF03466">
    <property type="entry name" value="LysR_substrate"/>
    <property type="match status" value="1"/>
</dbReference>
<dbReference type="SUPFAM" id="SSF46785">
    <property type="entry name" value="Winged helix' DNA-binding domain"/>
    <property type="match status" value="1"/>
</dbReference>
<dbReference type="PRINTS" id="PR00039">
    <property type="entry name" value="HTHLYSR"/>
</dbReference>
<dbReference type="OrthoDB" id="9813056at2"/>
<dbReference type="Pfam" id="PF00126">
    <property type="entry name" value="HTH_1"/>
    <property type="match status" value="1"/>
</dbReference>
<gene>
    <name evidence="6" type="ORF">EJN92_08855</name>
</gene>
<evidence type="ECO:0000313" key="7">
    <source>
        <dbReference type="Proteomes" id="UP000275663"/>
    </source>
</evidence>
<dbReference type="InterPro" id="IPR036390">
    <property type="entry name" value="WH_DNA-bd_sf"/>
</dbReference>
<accession>A0A3S9HJ05</accession>
<dbReference type="Proteomes" id="UP000275663">
    <property type="component" value="Chromosome"/>
</dbReference>
<dbReference type="FunFam" id="1.10.10.10:FF:000001">
    <property type="entry name" value="LysR family transcriptional regulator"/>
    <property type="match status" value="1"/>
</dbReference>
<dbReference type="PROSITE" id="PS50931">
    <property type="entry name" value="HTH_LYSR"/>
    <property type="match status" value="1"/>
</dbReference>
<dbReference type="AlphaFoldDB" id="A0A3S9HJ05"/>
<keyword evidence="4" id="KW-0804">Transcription</keyword>
<dbReference type="Gene3D" id="3.40.190.290">
    <property type="match status" value="1"/>
</dbReference>
<keyword evidence="7" id="KW-1185">Reference proteome</keyword>
<organism evidence="6 7">
    <name type="scientific">Undibacterium parvum</name>
    <dbReference type="NCBI Taxonomy" id="401471"/>
    <lineage>
        <taxon>Bacteria</taxon>
        <taxon>Pseudomonadati</taxon>
        <taxon>Pseudomonadota</taxon>
        <taxon>Betaproteobacteria</taxon>
        <taxon>Burkholderiales</taxon>
        <taxon>Oxalobacteraceae</taxon>
        <taxon>Undibacterium</taxon>
    </lineage>
</organism>
<dbReference type="RefSeq" id="WP_126127479.1">
    <property type="nucleotide sequence ID" value="NZ_CP034464.1"/>
</dbReference>
<feature type="domain" description="HTH lysR-type" evidence="5">
    <location>
        <begin position="1"/>
        <end position="60"/>
    </location>
</feature>
<dbReference type="CDD" id="cd08474">
    <property type="entry name" value="PBP2_CrgA_like_5"/>
    <property type="match status" value="1"/>
</dbReference>
<reference evidence="6 7" key="1">
    <citation type="journal article" date="2011" name="Int. J. Syst. Evol. Microbiol.">
        <title>Description of Undibacterium oligocarboniphilum sp. nov., isolated from purified water, and Undibacterium pigrum strain CCUG 49012 as the type strain of Undibacterium parvum sp. nov., and emended descriptions of the genus Undibacterium and the species Undibacterium pigrum.</title>
        <authorList>
            <person name="Eder W."/>
            <person name="Wanner G."/>
            <person name="Ludwig W."/>
            <person name="Busse H.J."/>
            <person name="Ziemke-Kageler F."/>
            <person name="Lang E."/>
        </authorList>
    </citation>
    <scope>NUCLEOTIDE SEQUENCE [LARGE SCALE GENOMIC DNA]</scope>
    <source>
        <strain evidence="6 7">DSM 23061</strain>
    </source>
</reference>
<dbReference type="GO" id="GO:0006351">
    <property type="term" value="P:DNA-templated transcription"/>
    <property type="evidence" value="ECO:0007669"/>
    <property type="project" value="TreeGrafter"/>
</dbReference>
<dbReference type="InterPro" id="IPR000847">
    <property type="entry name" value="LysR_HTH_N"/>
</dbReference>
<dbReference type="Gene3D" id="1.10.10.10">
    <property type="entry name" value="Winged helix-like DNA-binding domain superfamily/Winged helix DNA-binding domain"/>
    <property type="match status" value="1"/>
</dbReference>
<evidence type="ECO:0000256" key="3">
    <source>
        <dbReference type="ARBA" id="ARBA00023125"/>
    </source>
</evidence>
<keyword evidence="2" id="KW-0805">Transcription regulation</keyword>
<dbReference type="SUPFAM" id="SSF53850">
    <property type="entry name" value="Periplasmic binding protein-like II"/>
    <property type="match status" value="1"/>
</dbReference>
<dbReference type="PANTHER" id="PTHR30537">
    <property type="entry name" value="HTH-TYPE TRANSCRIPTIONAL REGULATOR"/>
    <property type="match status" value="1"/>
</dbReference>
<dbReference type="InterPro" id="IPR005119">
    <property type="entry name" value="LysR_subst-bd"/>
</dbReference>
<sequence length="292" mass="32177">MNSDLNALSAFARVAYWRSFRRAAQELQVSPSALSHTVSKLEQTLGLRLLNRSTRSVSLSDAGARLFAQLNPALDQISQALDVLNEVRLRPMGKLKLNVPRVAAQLVLAPKLGQFLAAFPDVQLDLVTNDALVDIVEQGCDAGIRFGESLQQDMIAVAIGQPLQFSVCASPEYLRLHGIPKKPKDLLKHACLQYRFPSDLHYVWQFLANGKALDVATNGAFASDDFTTIIQAAVDGAGICYTYQAHVAALIKQGKLQAILQEAIPPAERMYLYYPSRSNLSLSLRAFIDFYK</sequence>
<evidence type="ECO:0000259" key="5">
    <source>
        <dbReference type="PROSITE" id="PS50931"/>
    </source>
</evidence>
<protein>
    <submittedName>
        <fullName evidence="6">LysR family transcriptional regulator</fullName>
    </submittedName>
</protein>
<proteinExistence type="inferred from homology"/>
<dbReference type="InterPro" id="IPR058163">
    <property type="entry name" value="LysR-type_TF_proteobact-type"/>
</dbReference>
<dbReference type="KEGG" id="upv:EJN92_08855"/>
<name>A0A3S9HJ05_9BURK</name>
<dbReference type="PANTHER" id="PTHR30537:SF1">
    <property type="entry name" value="HTH-TYPE TRANSCRIPTIONAL REGULATOR PGRR"/>
    <property type="match status" value="1"/>
</dbReference>
<evidence type="ECO:0000256" key="2">
    <source>
        <dbReference type="ARBA" id="ARBA00023015"/>
    </source>
</evidence>